<accession>X1JTU8</accession>
<protein>
    <submittedName>
        <fullName evidence="1">Uncharacterized protein</fullName>
    </submittedName>
</protein>
<comment type="caution">
    <text evidence="1">The sequence shown here is derived from an EMBL/GenBank/DDBJ whole genome shotgun (WGS) entry which is preliminary data.</text>
</comment>
<name>X1JTU8_9ZZZZ</name>
<reference evidence="1" key="1">
    <citation type="journal article" date="2014" name="Front. Microbiol.">
        <title>High frequency of phylogenetically diverse reductive dehalogenase-homologous genes in deep subseafloor sedimentary metagenomes.</title>
        <authorList>
            <person name="Kawai M."/>
            <person name="Futagami T."/>
            <person name="Toyoda A."/>
            <person name="Takaki Y."/>
            <person name="Nishi S."/>
            <person name="Hori S."/>
            <person name="Arai W."/>
            <person name="Tsubouchi T."/>
            <person name="Morono Y."/>
            <person name="Uchiyama I."/>
            <person name="Ito T."/>
            <person name="Fujiyama A."/>
            <person name="Inagaki F."/>
            <person name="Takami H."/>
        </authorList>
    </citation>
    <scope>NUCLEOTIDE SEQUENCE</scope>
    <source>
        <strain evidence="1">Expedition CK06-06</strain>
    </source>
</reference>
<evidence type="ECO:0000313" key="1">
    <source>
        <dbReference type="EMBL" id="GAH97472.1"/>
    </source>
</evidence>
<sequence length="272" mass="28305">MPEAYALTPTPVAARQAMAAGQLTVSPAAAQRRAALTQRAETRRAAAAVAPAAAVLEEGMELSQAGLIPDIQELLGRDWSEWWDIMTGGLTEAIPEEIPVSQAVVPGIGALIPAAGAAVGPWLGALPAVATGALGAAALGGLGAWAGGLFGGGEQFIPGTNIPLGGPFLAEPPAQMIAKEWNTGTAQFYQLIDGRIAVYSKKKKTWKAYRPAKHIVVSRNPRMGTLLRASSRIDKLWAGISKKAAKHLKKKVTYGIPPAKVLSAVERAAIRG</sequence>
<organism evidence="1">
    <name type="scientific">marine sediment metagenome</name>
    <dbReference type="NCBI Taxonomy" id="412755"/>
    <lineage>
        <taxon>unclassified sequences</taxon>
        <taxon>metagenomes</taxon>
        <taxon>ecological metagenomes</taxon>
    </lineage>
</organism>
<gene>
    <name evidence="1" type="ORF">S06H3_01468</name>
</gene>
<proteinExistence type="predicted"/>
<dbReference type="EMBL" id="BARV01000370">
    <property type="protein sequence ID" value="GAH97472.1"/>
    <property type="molecule type" value="Genomic_DNA"/>
</dbReference>
<dbReference type="AlphaFoldDB" id="X1JTU8"/>